<dbReference type="InParanoid" id="A0A3N7EJU5"/>
<sequence length="43" mass="4911">MKAIKVKAMGRNKFQAAINLDPSCVMNDKKNDATHQQSHRNNR</sequence>
<dbReference type="Proteomes" id="UP000006729">
    <property type="component" value="Chromosome 1"/>
</dbReference>
<keyword evidence="2" id="KW-1185">Reference proteome</keyword>
<accession>A0A3N7EJU5</accession>
<organism evidence="1 2">
    <name type="scientific">Populus trichocarpa</name>
    <name type="common">Western balsam poplar</name>
    <name type="synonym">Populus balsamifera subsp. trichocarpa</name>
    <dbReference type="NCBI Taxonomy" id="3694"/>
    <lineage>
        <taxon>Eukaryota</taxon>
        <taxon>Viridiplantae</taxon>
        <taxon>Streptophyta</taxon>
        <taxon>Embryophyta</taxon>
        <taxon>Tracheophyta</taxon>
        <taxon>Spermatophyta</taxon>
        <taxon>Magnoliopsida</taxon>
        <taxon>eudicotyledons</taxon>
        <taxon>Gunneridae</taxon>
        <taxon>Pentapetalae</taxon>
        <taxon>rosids</taxon>
        <taxon>fabids</taxon>
        <taxon>Malpighiales</taxon>
        <taxon>Salicaceae</taxon>
        <taxon>Saliceae</taxon>
        <taxon>Populus</taxon>
    </lineage>
</organism>
<dbReference type="EMBL" id="CM009290">
    <property type="protein sequence ID" value="RQO85445.1"/>
    <property type="molecule type" value="Genomic_DNA"/>
</dbReference>
<evidence type="ECO:0000313" key="1">
    <source>
        <dbReference type="EMBL" id="RQO85445.1"/>
    </source>
</evidence>
<reference evidence="1 2" key="1">
    <citation type="journal article" date="2006" name="Science">
        <title>The genome of black cottonwood, Populus trichocarpa (Torr. &amp; Gray).</title>
        <authorList>
            <person name="Tuskan G.A."/>
            <person name="Difazio S."/>
            <person name="Jansson S."/>
            <person name="Bohlmann J."/>
            <person name="Grigoriev I."/>
            <person name="Hellsten U."/>
            <person name="Putnam N."/>
            <person name="Ralph S."/>
            <person name="Rombauts S."/>
            <person name="Salamov A."/>
            <person name="Schein J."/>
            <person name="Sterck L."/>
            <person name="Aerts A."/>
            <person name="Bhalerao R.R."/>
            <person name="Bhalerao R.P."/>
            <person name="Blaudez D."/>
            <person name="Boerjan W."/>
            <person name="Brun A."/>
            <person name="Brunner A."/>
            <person name="Busov V."/>
            <person name="Campbell M."/>
            <person name="Carlson J."/>
            <person name="Chalot M."/>
            <person name="Chapman J."/>
            <person name="Chen G.L."/>
            <person name="Cooper D."/>
            <person name="Coutinho P.M."/>
            <person name="Couturier J."/>
            <person name="Covert S."/>
            <person name="Cronk Q."/>
            <person name="Cunningham R."/>
            <person name="Davis J."/>
            <person name="Degroeve S."/>
            <person name="Dejardin A."/>
            <person name="Depamphilis C."/>
            <person name="Detter J."/>
            <person name="Dirks B."/>
            <person name="Dubchak I."/>
            <person name="Duplessis S."/>
            <person name="Ehlting J."/>
            <person name="Ellis B."/>
            <person name="Gendler K."/>
            <person name="Goodstein D."/>
            <person name="Gribskov M."/>
            <person name="Grimwood J."/>
            <person name="Groover A."/>
            <person name="Gunter L."/>
            <person name="Hamberger B."/>
            <person name="Heinze B."/>
            <person name="Helariutta Y."/>
            <person name="Henrissat B."/>
            <person name="Holligan D."/>
            <person name="Holt R."/>
            <person name="Huang W."/>
            <person name="Islam-Faridi N."/>
            <person name="Jones S."/>
            <person name="Jones-Rhoades M."/>
            <person name="Jorgensen R."/>
            <person name="Joshi C."/>
            <person name="Kangasjarvi J."/>
            <person name="Karlsson J."/>
            <person name="Kelleher C."/>
            <person name="Kirkpatrick R."/>
            <person name="Kirst M."/>
            <person name="Kohler A."/>
            <person name="Kalluri U."/>
            <person name="Larimer F."/>
            <person name="Leebens-Mack J."/>
            <person name="Leple J.C."/>
            <person name="Locascio P."/>
            <person name="Lou Y."/>
            <person name="Lucas S."/>
            <person name="Martin F."/>
            <person name="Montanini B."/>
            <person name="Napoli C."/>
            <person name="Nelson D.R."/>
            <person name="Nelson C."/>
            <person name="Nieminen K."/>
            <person name="Nilsson O."/>
            <person name="Pereda V."/>
            <person name="Peter G."/>
            <person name="Philippe R."/>
            <person name="Pilate G."/>
            <person name="Poliakov A."/>
            <person name="Razumovskaya J."/>
            <person name="Richardson P."/>
            <person name="Rinaldi C."/>
            <person name="Ritland K."/>
            <person name="Rouze P."/>
            <person name="Ryaboy D."/>
            <person name="Schmutz J."/>
            <person name="Schrader J."/>
            <person name="Segerman B."/>
            <person name="Shin H."/>
            <person name="Siddiqui A."/>
            <person name="Sterky F."/>
            <person name="Terry A."/>
            <person name="Tsai C.J."/>
            <person name="Uberbacher E."/>
            <person name="Unneberg P."/>
            <person name="Vahala J."/>
            <person name="Wall K."/>
            <person name="Wessler S."/>
            <person name="Yang G."/>
            <person name="Yin T."/>
            <person name="Douglas C."/>
            <person name="Marra M."/>
            <person name="Sandberg G."/>
            <person name="Van de Peer Y."/>
            <person name="Rokhsar D."/>
        </authorList>
    </citation>
    <scope>NUCLEOTIDE SEQUENCE [LARGE SCALE GENOMIC DNA]</scope>
    <source>
        <strain evidence="2">cv. Nisqually</strain>
    </source>
</reference>
<gene>
    <name evidence="1" type="ORF">POPTR_001G276050</name>
</gene>
<dbReference type="AlphaFoldDB" id="A0A3N7EJU5"/>
<name>A0A3N7EJU5_POPTR</name>
<evidence type="ECO:0000313" key="2">
    <source>
        <dbReference type="Proteomes" id="UP000006729"/>
    </source>
</evidence>
<protein>
    <submittedName>
        <fullName evidence="1">Uncharacterized protein</fullName>
    </submittedName>
</protein>
<proteinExistence type="predicted"/>